<dbReference type="AlphaFoldDB" id="A0A6I6LIX6"/>
<dbReference type="Pfam" id="PF00535">
    <property type="entry name" value="Glycos_transf_2"/>
    <property type="match status" value="1"/>
</dbReference>
<protein>
    <submittedName>
        <fullName evidence="3">Glycosyltransferase family 2 protein</fullName>
    </submittedName>
</protein>
<evidence type="ECO:0000256" key="1">
    <source>
        <dbReference type="SAM" id="Phobius"/>
    </source>
</evidence>
<name>A0A6I6LIX6_9SPHN</name>
<dbReference type="KEGG" id="slaa:EUU25_16225"/>
<dbReference type="SUPFAM" id="SSF53448">
    <property type="entry name" value="Nucleotide-diphospho-sugar transferases"/>
    <property type="match status" value="1"/>
</dbReference>
<keyword evidence="1" id="KW-0812">Transmembrane</keyword>
<keyword evidence="1" id="KW-1133">Transmembrane helix</keyword>
<evidence type="ECO:0000259" key="2">
    <source>
        <dbReference type="Pfam" id="PF00535"/>
    </source>
</evidence>
<proteinExistence type="predicted"/>
<gene>
    <name evidence="3" type="ORF">EUU25_16225</name>
</gene>
<evidence type="ECO:0000313" key="3">
    <source>
        <dbReference type="EMBL" id="QGY82353.1"/>
    </source>
</evidence>
<accession>A0A6I6LIX6</accession>
<sequence length="344" mass="37615">MIVNYRTAHHSIQCVRTLARERQYLRDLEVVLVDNASGDGSPDIMAGALADLIDAGFVRLLPLDLNGGFGWANNQAILELLDRTNPPQFIMLLNPDCTIEEGAVASLREELMAHDRCAVAGSQLLNPDGSVSGSAFRFPTIGRELVRGAGIAAVGRVLGIAPTLICSDRACEAEWVTGASCLFRTQALIENGLFDDGFFLYFEEVELMFRLRQAGWAIRHVPASRVFHIGGASTGVREGKSLSTPSLPLYWFQSRRRFLTLAYRPLGAWLASIAWLAGVALSRIAALFQPSRSGASSIADVRHMLDYGLYPDEADQMAAIIWKDGPKGQPPYWMRAGKQVNHAG</sequence>
<dbReference type="GO" id="GO:0016740">
    <property type="term" value="F:transferase activity"/>
    <property type="evidence" value="ECO:0007669"/>
    <property type="project" value="UniProtKB-KW"/>
</dbReference>
<keyword evidence="4" id="KW-1185">Reference proteome</keyword>
<organism evidence="3 4">
    <name type="scientific">Sphingorhabdus lacus</name>
    <dbReference type="NCBI Taxonomy" id="392610"/>
    <lineage>
        <taxon>Bacteria</taxon>
        <taxon>Pseudomonadati</taxon>
        <taxon>Pseudomonadota</taxon>
        <taxon>Alphaproteobacteria</taxon>
        <taxon>Sphingomonadales</taxon>
        <taxon>Sphingomonadaceae</taxon>
        <taxon>Sphingorhabdus</taxon>
    </lineage>
</organism>
<dbReference type="InterPro" id="IPR029044">
    <property type="entry name" value="Nucleotide-diphossugar_trans"/>
</dbReference>
<reference evidence="4" key="1">
    <citation type="submission" date="2019-01" db="EMBL/GenBank/DDBJ databases">
        <title>Sphingorhabdus lacus sp.nov., isolated from an oligotrophic freshwater lake.</title>
        <authorList>
            <person name="Park M."/>
        </authorList>
    </citation>
    <scope>NUCLEOTIDE SEQUENCE [LARGE SCALE GENOMIC DNA]</scope>
    <source>
        <strain evidence="4">IMCC1753</strain>
    </source>
</reference>
<dbReference type="OrthoDB" id="9771846at2"/>
<feature type="domain" description="Glycosyltransferase 2-like" evidence="2">
    <location>
        <begin position="13"/>
        <end position="124"/>
    </location>
</feature>
<dbReference type="EMBL" id="CP035733">
    <property type="protein sequence ID" value="QGY82353.1"/>
    <property type="molecule type" value="Genomic_DNA"/>
</dbReference>
<dbReference type="PANTHER" id="PTHR43179">
    <property type="entry name" value="RHAMNOSYLTRANSFERASE WBBL"/>
    <property type="match status" value="1"/>
</dbReference>
<dbReference type="Proteomes" id="UP000428803">
    <property type="component" value="Chromosome"/>
</dbReference>
<keyword evidence="3" id="KW-0808">Transferase</keyword>
<dbReference type="InterPro" id="IPR001173">
    <property type="entry name" value="Glyco_trans_2-like"/>
</dbReference>
<dbReference type="Gene3D" id="3.90.550.10">
    <property type="entry name" value="Spore Coat Polysaccharide Biosynthesis Protein SpsA, Chain A"/>
    <property type="match status" value="1"/>
</dbReference>
<dbReference type="PANTHER" id="PTHR43179:SF7">
    <property type="entry name" value="RHAMNOSYLTRANSFERASE WBBL"/>
    <property type="match status" value="1"/>
</dbReference>
<keyword evidence="1" id="KW-0472">Membrane</keyword>
<evidence type="ECO:0000313" key="4">
    <source>
        <dbReference type="Proteomes" id="UP000428803"/>
    </source>
</evidence>
<feature type="transmembrane region" description="Helical" evidence="1">
    <location>
        <begin position="266"/>
        <end position="288"/>
    </location>
</feature>